<dbReference type="CDD" id="cd10747">
    <property type="entry name" value="DnaJ_C"/>
    <property type="match status" value="1"/>
</dbReference>
<evidence type="ECO:0000313" key="10">
    <source>
        <dbReference type="EMBL" id="GMM33463.1"/>
    </source>
</evidence>
<evidence type="ECO:0000259" key="9">
    <source>
        <dbReference type="PROSITE" id="PS51188"/>
    </source>
</evidence>
<dbReference type="GO" id="GO:0030544">
    <property type="term" value="F:Hsp70 protein binding"/>
    <property type="evidence" value="ECO:0007669"/>
    <property type="project" value="InterPro"/>
</dbReference>
<evidence type="ECO:0000256" key="5">
    <source>
        <dbReference type="ARBA" id="ARBA00023186"/>
    </source>
</evidence>
<dbReference type="Pfam" id="PF00684">
    <property type="entry name" value="DnaJ_CXXCXGXG"/>
    <property type="match status" value="1"/>
</dbReference>
<dbReference type="FunFam" id="1.10.287.110:FF:000041">
    <property type="entry name" value="Chaperone protein DNAj, putative"/>
    <property type="match status" value="1"/>
</dbReference>
<dbReference type="Gene3D" id="2.60.260.20">
    <property type="entry name" value="Urease metallochaperone UreE, N-terminal domain"/>
    <property type="match status" value="2"/>
</dbReference>
<dbReference type="FunFam" id="2.60.260.20:FF:000003">
    <property type="entry name" value="DnaJ subfamily A member 2"/>
    <property type="match status" value="1"/>
</dbReference>
<evidence type="ECO:0000256" key="2">
    <source>
        <dbReference type="ARBA" id="ARBA00022737"/>
    </source>
</evidence>
<dbReference type="SUPFAM" id="SSF49493">
    <property type="entry name" value="HSP40/DnaJ peptide-binding domain"/>
    <property type="match status" value="2"/>
</dbReference>
<dbReference type="EMBL" id="BTFZ01000001">
    <property type="protein sequence ID" value="GMM33463.1"/>
    <property type="molecule type" value="Genomic_DNA"/>
</dbReference>
<proteinExistence type="inferred from homology"/>
<dbReference type="InterPro" id="IPR036410">
    <property type="entry name" value="HSP_DnaJ_Cys-rich_dom_sf"/>
</dbReference>
<dbReference type="SUPFAM" id="SSF57938">
    <property type="entry name" value="DnaJ/Hsp40 cysteine-rich domain"/>
    <property type="match status" value="1"/>
</dbReference>
<dbReference type="Pfam" id="PF01556">
    <property type="entry name" value="DnaJ_C"/>
    <property type="match status" value="1"/>
</dbReference>
<dbReference type="InterPro" id="IPR018253">
    <property type="entry name" value="DnaJ_domain_CS"/>
</dbReference>
<dbReference type="InterPro" id="IPR008971">
    <property type="entry name" value="HSP40/DnaJ_pept-bd"/>
</dbReference>
<dbReference type="PROSITE" id="PS50076">
    <property type="entry name" value="DNAJ_2"/>
    <property type="match status" value="1"/>
</dbReference>
<dbReference type="InterPro" id="IPR044713">
    <property type="entry name" value="DNJA1/2-like"/>
</dbReference>
<dbReference type="GO" id="GO:0009408">
    <property type="term" value="P:response to heat"/>
    <property type="evidence" value="ECO:0007669"/>
    <property type="project" value="InterPro"/>
</dbReference>
<keyword evidence="5" id="KW-0143">Chaperone</keyword>
<dbReference type="InterPro" id="IPR036869">
    <property type="entry name" value="J_dom_sf"/>
</dbReference>
<reference evidence="10 11" key="1">
    <citation type="journal article" date="2023" name="Elife">
        <title>Identification of key yeast species and microbe-microbe interactions impacting larval growth of Drosophila in the wild.</title>
        <authorList>
            <person name="Mure A."/>
            <person name="Sugiura Y."/>
            <person name="Maeda R."/>
            <person name="Honda K."/>
            <person name="Sakurai N."/>
            <person name="Takahashi Y."/>
            <person name="Watada M."/>
            <person name="Katoh T."/>
            <person name="Gotoh A."/>
            <person name="Gotoh Y."/>
            <person name="Taniguchi I."/>
            <person name="Nakamura K."/>
            <person name="Hayashi T."/>
            <person name="Katayama T."/>
            <person name="Uemura T."/>
            <person name="Hattori Y."/>
        </authorList>
    </citation>
    <scope>NUCLEOTIDE SEQUENCE [LARGE SCALE GENOMIC DNA]</scope>
    <source>
        <strain evidence="10 11">SC-9</strain>
    </source>
</reference>
<dbReference type="Pfam" id="PF00226">
    <property type="entry name" value="DnaJ"/>
    <property type="match status" value="1"/>
</dbReference>
<dbReference type="PANTHER" id="PTHR43888">
    <property type="entry name" value="DNAJ-LIKE-2, ISOFORM A-RELATED"/>
    <property type="match status" value="1"/>
</dbReference>
<dbReference type="GO" id="GO:0008270">
    <property type="term" value="F:zinc ion binding"/>
    <property type="evidence" value="ECO:0007669"/>
    <property type="project" value="UniProtKB-KW"/>
</dbReference>
<dbReference type="SMART" id="SM00271">
    <property type="entry name" value="DnaJ"/>
    <property type="match status" value="1"/>
</dbReference>
<dbReference type="InterPro" id="IPR001305">
    <property type="entry name" value="HSP_DnaJ_Cys-rich_dom"/>
</dbReference>
<dbReference type="CDD" id="cd10719">
    <property type="entry name" value="DnaJ_zf"/>
    <property type="match status" value="1"/>
</dbReference>
<dbReference type="GO" id="GO:0051082">
    <property type="term" value="F:unfolded protein binding"/>
    <property type="evidence" value="ECO:0007669"/>
    <property type="project" value="InterPro"/>
</dbReference>
<accession>A0AAV5QH13</accession>
<evidence type="ECO:0000256" key="7">
    <source>
        <dbReference type="SAM" id="MobiDB-lite"/>
    </source>
</evidence>
<dbReference type="Gene3D" id="2.10.230.10">
    <property type="entry name" value="Heat shock protein DnaJ, cysteine-rich domain"/>
    <property type="match status" value="1"/>
</dbReference>
<dbReference type="GO" id="GO:0005524">
    <property type="term" value="F:ATP binding"/>
    <property type="evidence" value="ECO:0007669"/>
    <property type="project" value="InterPro"/>
</dbReference>
<dbReference type="InterPro" id="IPR001623">
    <property type="entry name" value="DnaJ_domain"/>
</dbReference>
<evidence type="ECO:0000256" key="1">
    <source>
        <dbReference type="ARBA" id="ARBA00022723"/>
    </source>
</evidence>
<dbReference type="GeneID" id="90071442"/>
<comment type="caution">
    <text evidence="10">The sequence shown here is derived from an EMBL/GenBank/DDBJ whole genome shotgun (WGS) entry which is preliminary data.</text>
</comment>
<dbReference type="PRINTS" id="PR00625">
    <property type="entry name" value="JDOMAIN"/>
</dbReference>
<dbReference type="SUPFAM" id="SSF46565">
    <property type="entry name" value="Chaperone J-domain"/>
    <property type="match status" value="1"/>
</dbReference>
<evidence type="ECO:0000259" key="8">
    <source>
        <dbReference type="PROSITE" id="PS50076"/>
    </source>
</evidence>
<dbReference type="Proteomes" id="UP001360560">
    <property type="component" value="Unassembled WGS sequence"/>
</dbReference>
<dbReference type="RefSeq" id="XP_064850463.1">
    <property type="nucleotide sequence ID" value="XM_064994391.1"/>
</dbReference>
<protein>
    <submittedName>
        <fullName evidence="10">Type I co-chaperone YDJ1</fullName>
    </submittedName>
</protein>
<feature type="domain" description="J" evidence="8">
    <location>
        <begin position="6"/>
        <end position="70"/>
    </location>
</feature>
<dbReference type="PROSITE" id="PS51188">
    <property type="entry name" value="ZF_CR"/>
    <property type="match status" value="1"/>
</dbReference>
<dbReference type="GO" id="GO:0006457">
    <property type="term" value="P:protein folding"/>
    <property type="evidence" value="ECO:0007669"/>
    <property type="project" value="InterPro"/>
</dbReference>
<dbReference type="InterPro" id="IPR012724">
    <property type="entry name" value="DnaJ"/>
</dbReference>
<sequence>MVKETKLYDLLGVSPDASDTQIKKAYRKAALKYHPDKNPSEEAAEKFKEITSAYEVLSDETKRTQYDEYGTEGPGMGGMGGMDPNDIFSQFFGGGMFGGGAGGRPQGPKRGKDVKHSLEVSLEDLYKGKTTKLALNKTILCKSCDGRGGKEGAVKQCTGCGGNGVKFVTRQMGPVIQRFQTECDACHGEGSIINPKDRCTTCRGKKTVSEKKILVVHIDPGMKDGETVTFRGEGDQAPDTITGDVIIIIHEKEHPDFTRKGNDLFKKQKIDLLTAIAGGEIAFPHISGAWIKTEILPGEVISHGVVKVIPDQGMPIRRVGGHGNLFVTFEVEFPKNGFASEDKLKLLEQVLPARPKVKIPAGKEIDEVQLEEFDQSKHASGRRGAADEDEYYEESGPGVQCASQ</sequence>
<dbReference type="HAMAP" id="MF_01152">
    <property type="entry name" value="DnaJ"/>
    <property type="match status" value="1"/>
</dbReference>
<evidence type="ECO:0000256" key="4">
    <source>
        <dbReference type="ARBA" id="ARBA00022833"/>
    </source>
</evidence>
<keyword evidence="4 6" id="KW-0862">Zinc</keyword>
<feature type="region of interest" description="Disordered" evidence="7">
    <location>
        <begin position="370"/>
        <end position="404"/>
    </location>
</feature>
<dbReference type="CDD" id="cd06257">
    <property type="entry name" value="DnaJ"/>
    <property type="match status" value="1"/>
</dbReference>
<keyword evidence="1 6" id="KW-0479">Metal-binding</keyword>
<keyword evidence="2" id="KW-0677">Repeat</keyword>
<gene>
    <name evidence="10" type="ORF">DASC09_007880</name>
</gene>
<feature type="domain" description="CR-type" evidence="9">
    <location>
        <begin position="128"/>
        <end position="211"/>
    </location>
</feature>
<feature type="zinc finger region" description="CR-type" evidence="6">
    <location>
        <begin position="128"/>
        <end position="211"/>
    </location>
</feature>
<keyword evidence="11" id="KW-1185">Reference proteome</keyword>
<name>A0AAV5QH13_9ASCO</name>
<dbReference type="FunFam" id="2.10.230.10:FF:000001">
    <property type="entry name" value="DnaJ subfamily A member 2"/>
    <property type="match status" value="1"/>
</dbReference>
<dbReference type="GO" id="GO:0072655">
    <property type="term" value="P:establishment of protein localization to mitochondrion"/>
    <property type="evidence" value="ECO:0007669"/>
    <property type="project" value="UniProtKB-ARBA"/>
</dbReference>
<dbReference type="Gene3D" id="1.10.287.110">
    <property type="entry name" value="DnaJ domain"/>
    <property type="match status" value="1"/>
</dbReference>
<dbReference type="AlphaFoldDB" id="A0AAV5QH13"/>
<dbReference type="GO" id="GO:0001671">
    <property type="term" value="F:ATPase activator activity"/>
    <property type="evidence" value="ECO:0007669"/>
    <property type="project" value="UniProtKB-ARBA"/>
</dbReference>
<evidence type="ECO:0000313" key="11">
    <source>
        <dbReference type="Proteomes" id="UP001360560"/>
    </source>
</evidence>
<keyword evidence="3 6" id="KW-0863">Zinc-finger</keyword>
<dbReference type="PROSITE" id="PS00636">
    <property type="entry name" value="DNAJ_1"/>
    <property type="match status" value="1"/>
</dbReference>
<dbReference type="InterPro" id="IPR002939">
    <property type="entry name" value="DnaJ_C"/>
</dbReference>
<evidence type="ECO:0000256" key="3">
    <source>
        <dbReference type="ARBA" id="ARBA00022771"/>
    </source>
</evidence>
<evidence type="ECO:0000256" key="6">
    <source>
        <dbReference type="PROSITE-ProRule" id="PRU00546"/>
    </source>
</evidence>
<organism evidence="10 11">
    <name type="scientific">Saccharomycopsis crataegensis</name>
    <dbReference type="NCBI Taxonomy" id="43959"/>
    <lineage>
        <taxon>Eukaryota</taxon>
        <taxon>Fungi</taxon>
        <taxon>Dikarya</taxon>
        <taxon>Ascomycota</taxon>
        <taxon>Saccharomycotina</taxon>
        <taxon>Saccharomycetes</taxon>
        <taxon>Saccharomycopsidaceae</taxon>
        <taxon>Saccharomycopsis</taxon>
    </lineage>
</organism>